<accession>A0AAF0IRR4</accession>
<dbReference type="SUPFAM" id="SSF53254">
    <property type="entry name" value="Phosphoglycerate mutase-like"/>
    <property type="match status" value="1"/>
</dbReference>
<dbReference type="Gene3D" id="3.40.50.1240">
    <property type="entry name" value="Phosphoglycerate mutase-like"/>
    <property type="match status" value="2"/>
</dbReference>
<dbReference type="GO" id="GO:0004619">
    <property type="term" value="F:phosphoglycerate mutase activity"/>
    <property type="evidence" value="ECO:0007669"/>
    <property type="project" value="UniProtKB-EC"/>
</dbReference>
<dbReference type="InterPro" id="IPR001345">
    <property type="entry name" value="PG/BPGM_mutase_AS"/>
</dbReference>
<keyword evidence="1" id="KW-0378">Hydrolase</keyword>
<proteinExistence type="predicted"/>
<keyword evidence="5" id="KW-1185">Reference proteome</keyword>
<dbReference type="CDD" id="cd07067">
    <property type="entry name" value="HP_PGM_like"/>
    <property type="match status" value="1"/>
</dbReference>
<dbReference type="GO" id="GO:0005829">
    <property type="term" value="C:cytosol"/>
    <property type="evidence" value="ECO:0007669"/>
    <property type="project" value="TreeGrafter"/>
</dbReference>
<dbReference type="GO" id="GO:0043456">
    <property type="term" value="P:regulation of pentose-phosphate shunt"/>
    <property type="evidence" value="ECO:0007669"/>
    <property type="project" value="TreeGrafter"/>
</dbReference>
<dbReference type="GO" id="GO:0004331">
    <property type="term" value="F:fructose-2,6-bisphosphate 2-phosphatase activity"/>
    <property type="evidence" value="ECO:0007669"/>
    <property type="project" value="TreeGrafter"/>
</dbReference>
<dbReference type="GO" id="GO:0045820">
    <property type="term" value="P:negative regulation of glycolytic process"/>
    <property type="evidence" value="ECO:0007669"/>
    <property type="project" value="TreeGrafter"/>
</dbReference>
<feature type="active site" description="Tele-phosphohistidine intermediate" evidence="2">
    <location>
        <position position="12"/>
    </location>
</feature>
<feature type="binding site" evidence="3">
    <location>
        <begin position="11"/>
        <end position="18"/>
    </location>
    <ligand>
        <name>substrate</name>
    </ligand>
</feature>
<keyword evidence="4" id="KW-0413">Isomerase</keyword>
<dbReference type="Proteomes" id="UP001214603">
    <property type="component" value="Chromosome 2"/>
</dbReference>
<dbReference type="Pfam" id="PF00300">
    <property type="entry name" value="His_Phos_1"/>
    <property type="match status" value="1"/>
</dbReference>
<feature type="binding site" evidence="3">
    <location>
        <position position="61"/>
    </location>
    <ligand>
        <name>substrate</name>
    </ligand>
</feature>
<dbReference type="InterPro" id="IPR029033">
    <property type="entry name" value="His_PPase_superfam"/>
</dbReference>
<dbReference type="EC" id="5.4.2.12" evidence="4"/>
<dbReference type="PANTHER" id="PTHR46517">
    <property type="entry name" value="FRUCTOSE-2,6-BISPHOSPHATASE TIGAR"/>
    <property type="match status" value="1"/>
</dbReference>
<gene>
    <name evidence="4" type="ORF">MOBT1_001557</name>
</gene>
<dbReference type="PANTHER" id="PTHR46517:SF1">
    <property type="entry name" value="FRUCTOSE-2,6-BISPHOSPHATASE TIGAR"/>
    <property type="match status" value="1"/>
</dbReference>
<dbReference type="SMART" id="SM00855">
    <property type="entry name" value="PGAM"/>
    <property type="match status" value="1"/>
</dbReference>
<dbReference type="AlphaFoldDB" id="A0AAF0IRR4"/>
<dbReference type="EMBL" id="CP119935">
    <property type="protein sequence ID" value="WFD02870.1"/>
    <property type="molecule type" value="Genomic_DNA"/>
</dbReference>
<dbReference type="PROSITE" id="PS00175">
    <property type="entry name" value="PG_MUTASE"/>
    <property type="match status" value="1"/>
</dbReference>
<evidence type="ECO:0000313" key="4">
    <source>
        <dbReference type="EMBL" id="WFD02870.1"/>
    </source>
</evidence>
<evidence type="ECO:0000256" key="2">
    <source>
        <dbReference type="PIRSR" id="PIRSR613078-1"/>
    </source>
</evidence>
<dbReference type="InterPro" id="IPR013078">
    <property type="entry name" value="His_Pase_superF_clade-1"/>
</dbReference>
<organism evidence="4 5">
    <name type="scientific">Malassezia obtusa</name>
    <dbReference type="NCBI Taxonomy" id="76774"/>
    <lineage>
        <taxon>Eukaryota</taxon>
        <taxon>Fungi</taxon>
        <taxon>Dikarya</taxon>
        <taxon>Basidiomycota</taxon>
        <taxon>Ustilaginomycotina</taxon>
        <taxon>Malasseziomycetes</taxon>
        <taxon>Malasseziales</taxon>
        <taxon>Malasseziaceae</taxon>
        <taxon>Malassezia</taxon>
    </lineage>
</organism>
<evidence type="ECO:0000313" key="5">
    <source>
        <dbReference type="Proteomes" id="UP001214603"/>
    </source>
</evidence>
<evidence type="ECO:0000256" key="3">
    <source>
        <dbReference type="PIRSR" id="PIRSR613078-2"/>
    </source>
</evidence>
<evidence type="ECO:0000256" key="1">
    <source>
        <dbReference type="ARBA" id="ARBA00022801"/>
    </source>
</evidence>
<dbReference type="InterPro" id="IPR051695">
    <property type="entry name" value="Phosphoglycerate_Mutase"/>
</dbReference>
<name>A0AAF0IRR4_9BASI</name>
<feature type="active site" description="Proton donor/acceptor" evidence="2">
    <location>
        <position position="86"/>
    </location>
</feature>
<reference evidence="4" key="1">
    <citation type="submission" date="2023-03" db="EMBL/GenBank/DDBJ databases">
        <title>Mating type loci evolution in Malassezia.</title>
        <authorList>
            <person name="Coelho M.A."/>
        </authorList>
    </citation>
    <scope>NUCLEOTIDE SEQUENCE</scope>
    <source>
        <strain evidence="4">CBS 7876</strain>
    </source>
</reference>
<protein>
    <submittedName>
        <fullName evidence="4">Phosphoglycerate mutase (2,3-diphosphoglycerate-independent)</fullName>
        <ecNumber evidence="4">5.4.2.12</ecNumber>
    </submittedName>
</protein>
<sequence>MTTVPRLLLVRHGETNENVQGIIQGQLDTALNELGRNQAAMTGEALRDASIARIVSSPLTRAVHTAEAIAKHHPHVTIEKDARIMERNFGVLQGKVMTARLSDFFRDLRASAAQTPGTTVLVSHGGALSALTNTVMFPEGHVVLAPGIEPSRFWNCSISEIDLTQEPAVLRRWADVSHLSSTTQVANVDENL</sequence>